<comment type="caution">
    <text evidence="2">The sequence shown here is derived from an EMBL/GenBank/DDBJ whole genome shotgun (WGS) entry which is preliminary data.</text>
</comment>
<dbReference type="SUPFAM" id="SSF51430">
    <property type="entry name" value="NAD(P)-linked oxidoreductase"/>
    <property type="match status" value="1"/>
</dbReference>
<sequence length="371" mass="41967">MIKGHATCEGTINFTSKNLEAGRNHFRPFDGLRLSSIGMGTYLGNPDDTTDVLVTKAVRESVLSGINVIDTAINYRSQKAERSVGKAISELLDEGNIKREEIFISTKNGYLTNDGDIKEKLWEYIKRELVNPGIIKKTDISSGYHCMTVAYLEDQLNRSLRNLGLQCIDLMYLHNAVEGQIQDISKVEFMKRLRDVFEFYEEQRRKGKITYYGMATWDCFRVPEDDPQHLLLSDVVNLAREVGGEEHGFKFIQLPYNVYFDEALTLKNQVLNGKNVSILDAAMDLKIGVFTSVPLMQARLLEPGVIPEFGGLKKPSHRALQFVRSTPGIIAPVVGHKANSHVEENMELVKTPPLSKEEFSRLVQRLRSIKE</sequence>
<dbReference type="Pfam" id="PF00248">
    <property type="entry name" value="Aldo_ket_red"/>
    <property type="match status" value="1"/>
</dbReference>
<evidence type="ECO:0000259" key="1">
    <source>
        <dbReference type="Pfam" id="PF00248"/>
    </source>
</evidence>
<protein>
    <recommendedName>
        <fullName evidence="1">NADP-dependent oxidoreductase domain-containing protein</fullName>
    </recommendedName>
</protein>
<reference evidence="2" key="1">
    <citation type="journal article" date="2015" name="Nature">
        <title>Complex archaea that bridge the gap between prokaryotes and eukaryotes.</title>
        <authorList>
            <person name="Spang A."/>
            <person name="Saw J.H."/>
            <person name="Jorgensen S.L."/>
            <person name="Zaremba-Niedzwiedzka K."/>
            <person name="Martijn J."/>
            <person name="Lind A.E."/>
            <person name="van Eijk R."/>
            <person name="Schleper C."/>
            <person name="Guy L."/>
            <person name="Ettema T.J."/>
        </authorList>
    </citation>
    <scope>NUCLEOTIDE SEQUENCE</scope>
</reference>
<dbReference type="InterPro" id="IPR036812">
    <property type="entry name" value="NAD(P)_OxRdtase_dom_sf"/>
</dbReference>
<proteinExistence type="predicted"/>
<dbReference type="InterPro" id="IPR053135">
    <property type="entry name" value="AKR2_Oxidoreductase"/>
</dbReference>
<dbReference type="InterPro" id="IPR023210">
    <property type="entry name" value="NADP_OxRdtase_dom"/>
</dbReference>
<dbReference type="PANTHER" id="PTHR43312:SF1">
    <property type="entry name" value="NADP-DEPENDENT OXIDOREDUCTASE DOMAIN-CONTAINING PROTEIN"/>
    <property type="match status" value="1"/>
</dbReference>
<dbReference type="CDD" id="cd19099">
    <property type="entry name" value="AKR_unchar"/>
    <property type="match status" value="1"/>
</dbReference>
<gene>
    <name evidence="2" type="ORF">LCGC14_1073520</name>
</gene>
<dbReference type="AlphaFoldDB" id="A0A0F9MHE8"/>
<dbReference type="Gene3D" id="3.20.20.100">
    <property type="entry name" value="NADP-dependent oxidoreductase domain"/>
    <property type="match status" value="1"/>
</dbReference>
<evidence type="ECO:0000313" key="2">
    <source>
        <dbReference type="EMBL" id="KKN06800.1"/>
    </source>
</evidence>
<dbReference type="PANTHER" id="PTHR43312">
    <property type="entry name" value="D-THREO-ALDOSE 1-DEHYDROGENASE"/>
    <property type="match status" value="1"/>
</dbReference>
<feature type="domain" description="NADP-dependent oxidoreductase" evidence="1">
    <location>
        <begin position="37"/>
        <end position="363"/>
    </location>
</feature>
<organism evidence="2">
    <name type="scientific">marine sediment metagenome</name>
    <dbReference type="NCBI Taxonomy" id="412755"/>
    <lineage>
        <taxon>unclassified sequences</taxon>
        <taxon>metagenomes</taxon>
        <taxon>ecological metagenomes</taxon>
    </lineage>
</organism>
<name>A0A0F9MHE8_9ZZZZ</name>
<dbReference type="EMBL" id="LAZR01004642">
    <property type="protein sequence ID" value="KKN06800.1"/>
    <property type="molecule type" value="Genomic_DNA"/>
</dbReference>
<accession>A0A0F9MHE8</accession>